<name>A0A563VSB2_9CYAN</name>
<accession>A0A563VSB2</accession>
<reference evidence="1 2" key="1">
    <citation type="submission" date="2019-01" db="EMBL/GenBank/DDBJ databases">
        <authorList>
            <person name="Brito A."/>
        </authorList>
    </citation>
    <scope>NUCLEOTIDE SEQUENCE [LARGE SCALE GENOMIC DNA]</scope>
    <source>
        <strain evidence="1">1</strain>
    </source>
</reference>
<sequence length="240" mass="28016">MNQKLLAQDIKPLLDSLIVEAETVDKALASRLRQIKTWIKNTKPGSLSKKREVIFFLRELIEDVEIWLALKELDPTNRQLALKELTPTERYWFTELFPQWFQKFDPKLSIWKKELMAGKFESKDRRVLNILSDIVKKRGGSVSIRYICDFSMATDLIVSGTFEKPLCVQLTITNEYLLDDKKSKWKDTLKHWNIERAIFISYHPVSKTGSELDVIHRLANQILNNANTLPNTCYIEDTVE</sequence>
<dbReference type="RefSeq" id="WP_144872591.1">
    <property type="nucleotide sequence ID" value="NZ_LR213990.1"/>
</dbReference>
<organism evidence="1 2">
    <name type="scientific">Hyella patelloides LEGE 07179</name>
    <dbReference type="NCBI Taxonomy" id="945734"/>
    <lineage>
        <taxon>Bacteria</taxon>
        <taxon>Bacillati</taxon>
        <taxon>Cyanobacteriota</taxon>
        <taxon>Cyanophyceae</taxon>
        <taxon>Pleurocapsales</taxon>
        <taxon>Hyellaceae</taxon>
        <taxon>Hyella</taxon>
    </lineage>
</organism>
<keyword evidence="2" id="KW-1185">Reference proteome</keyword>
<evidence type="ECO:0000313" key="2">
    <source>
        <dbReference type="Proteomes" id="UP000320055"/>
    </source>
</evidence>
<dbReference type="OrthoDB" id="489576at2"/>
<evidence type="ECO:0000313" key="1">
    <source>
        <dbReference type="EMBL" id="VEP14179.1"/>
    </source>
</evidence>
<dbReference type="EMBL" id="CAACVJ010000165">
    <property type="protein sequence ID" value="VEP14179.1"/>
    <property type="molecule type" value="Genomic_DNA"/>
</dbReference>
<gene>
    <name evidence="1" type="ORF">H1P_2470004</name>
</gene>
<protein>
    <submittedName>
        <fullName evidence="1">Uncharacterized protein</fullName>
    </submittedName>
</protein>
<dbReference type="Proteomes" id="UP000320055">
    <property type="component" value="Unassembled WGS sequence"/>
</dbReference>
<dbReference type="AlphaFoldDB" id="A0A563VSB2"/>
<proteinExistence type="predicted"/>